<dbReference type="EMBL" id="REFZ01000001">
    <property type="protein sequence ID" value="RQH03560.1"/>
    <property type="molecule type" value="Genomic_DNA"/>
</dbReference>
<dbReference type="AlphaFoldDB" id="A0A3N6PP66"/>
<sequence length="62" mass="7148">MRGRFALRAKFPLASVPEGTEPKNHTAPTPLSLAKLQVKHMKRRLITSYLPPKTFKRMMFHS</sequence>
<dbReference type="Proteomes" id="UP000281431">
    <property type="component" value="Unassembled WGS sequence"/>
</dbReference>
<protein>
    <submittedName>
        <fullName evidence="1">Uncharacterized protein</fullName>
    </submittedName>
</protein>
<reference evidence="1 2" key="1">
    <citation type="submission" date="2018-10" db="EMBL/GenBank/DDBJ databases">
        <title>Natrarchaeobius chitinivorans gen. nov., sp. nov., and Natrarchaeobius haloalkaliphilus sp. nov., alkaliphilic, chitin-utilizing haloarchaea from hypersaline alkaline lakes.</title>
        <authorList>
            <person name="Sorokin D.Y."/>
            <person name="Elcheninov A.G."/>
            <person name="Kostrikina N.A."/>
            <person name="Bale N.J."/>
            <person name="Sinninghe Damste J.S."/>
            <person name="Khijniak T.V."/>
            <person name="Kublanov I.V."/>
            <person name="Toshchakov S.V."/>
        </authorList>
    </citation>
    <scope>NUCLEOTIDE SEQUENCE [LARGE SCALE GENOMIC DNA]</scope>
    <source>
        <strain evidence="1 2">AArcht7</strain>
    </source>
</reference>
<keyword evidence="2" id="KW-1185">Reference proteome</keyword>
<name>A0A3N6PP66_NATCH</name>
<organism evidence="1 2">
    <name type="scientific">Natrarchaeobius chitinivorans</name>
    <dbReference type="NCBI Taxonomy" id="1679083"/>
    <lineage>
        <taxon>Archaea</taxon>
        <taxon>Methanobacteriati</taxon>
        <taxon>Methanobacteriota</taxon>
        <taxon>Stenosarchaea group</taxon>
        <taxon>Halobacteria</taxon>
        <taxon>Halobacteriales</taxon>
        <taxon>Natrialbaceae</taxon>
        <taxon>Natrarchaeobius</taxon>
    </lineage>
</organism>
<evidence type="ECO:0000313" key="1">
    <source>
        <dbReference type="EMBL" id="RQH03560.1"/>
    </source>
</evidence>
<proteinExistence type="predicted"/>
<comment type="caution">
    <text evidence="1">The sequence shown here is derived from an EMBL/GenBank/DDBJ whole genome shotgun (WGS) entry which is preliminary data.</text>
</comment>
<gene>
    <name evidence="1" type="ORF">EA472_02385</name>
</gene>
<evidence type="ECO:0000313" key="2">
    <source>
        <dbReference type="Proteomes" id="UP000281431"/>
    </source>
</evidence>
<accession>A0A3N6PP66</accession>